<dbReference type="InterPro" id="IPR015422">
    <property type="entry name" value="PyrdxlP-dep_Trfase_small"/>
</dbReference>
<accession>A0ABT1VY82</accession>
<dbReference type="InterPro" id="IPR004839">
    <property type="entry name" value="Aminotransferase_I/II_large"/>
</dbReference>
<proteinExistence type="predicted"/>
<dbReference type="NCBIfam" id="TIGR01140">
    <property type="entry name" value="L_thr_O3P_dcar"/>
    <property type="match status" value="1"/>
</dbReference>
<name>A0ABT1VY82_9PROT</name>
<comment type="catalytic activity">
    <reaction evidence="9">
        <text>O-phospho-L-threonine + H(+) = (R)-1-aminopropan-2-yl phosphate + CO2</text>
        <dbReference type="Rhea" id="RHEA:11492"/>
        <dbReference type="ChEBI" id="CHEBI:15378"/>
        <dbReference type="ChEBI" id="CHEBI:16526"/>
        <dbReference type="ChEBI" id="CHEBI:58563"/>
        <dbReference type="ChEBI" id="CHEBI:58675"/>
        <dbReference type="EC" id="4.1.1.81"/>
    </reaction>
</comment>
<dbReference type="GO" id="GO:0048472">
    <property type="term" value="F:threonine-phosphate decarboxylase activity"/>
    <property type="evidence" value="ECO:0007669"/>
    <property type="project" value="UniProtKB-EC"/>
</dbReference>
<dbReference type="PANTHER" id="PTHR42885">
    <property type="entry name" value="HISTIDINOL-PHOSPHATE AMINOTRANSFERASE-RELATED"/>
    <property type="match status" value="1"/>
</dbReference>
<keyword evidence="5" id="KW-0169">Cobalamin biosynthesis</keyword>
<comment type="cofactor">
    <cofactor evidence="1">
        <name>pyridoxal 5'-phosphate</name>
        <dbReference type="ChEBI" id="CHEBI:597326"/>
    </cofactor>
</comment>
<protein>
    <recommendedName>
        <fullName evidence="4">threonine-phosphate decarboxylase</fullName>
        <ecNumber evidence="4">4.1.1.81</ecNumber>
    </recommendedName>
    <alternativeName>
        <fullName evidence="8">L-threonine-O-3-phosphate decarboxylase</fullName>
    </alternativeName>
</protein>
<keyword evidence="6" id="KW-0663">Pyridoxal phosphate</keyword>
<comment type="caution">
    <text evidence="11">The sequence shown here is derived from an EMBL/GenBank/DDBJ whole genome shotgun (WGS) entry which is preliminary data.</text>
</comment>
<dbReference type="InterPro" id="IPR015424">
    <property type="entry name" value="PyrdxlP-dep_Trfase"/>
</dbReference>
<dbReference type="SUPFAM" id="SSF53383">
    <property type="entry name" value="PLP-dependent transferases"/>
    <property type="match status" value="1"/>
</dbReference>
<dbReference type="InterPro" id="IPR005860">
    <property type="entry name" value="CobD"/>
</dbReference>
<dbReference type="EC" id="4.1.1.81" evidence="4"/>
<dbReference type="PANTHER" id="PTHR42885:SF1">
    <property type="entry name" value="THREONINE-PHOSPHATE DECARBOXYLASE"/>
    <property type="match status" value="1"/>
</dbReference>
<dbReference type="Pfam" id="PF00155">
    <property type="entry name" value="Aminotran_1_2"/>
    <property type="match status" value="1"/>
</dbReference>
<dbReference type="CDD" id="cd00609">
    <property type="entry name" value="AAT_like"/>
    <property type="match status" value="1"/>
</dbReference>
<feature type="domain" description="Aminotransferase class I/classII large" evidence="10">
    <location>
        <begin position="49"/>
        <end position="331"/>
    </location>
</feature>
<evidence type="ECO:0000313" key="12">
    <source>
        <dbReference type="Proteomes" id="UP001524547"/>
    </source>
</evidence>
<evidence type="ECO:0000256" key="8">
    <source>
        <dbReference type="ARBA" id="ARBA00029996"/>
    </source>
</evidence>
<evidence type="ECO:0000256" key="2">
    <source>
        <dbReference type="ARBA" id="ARBA00003444"/>
    </source>
</evidence>
<dbReference type="Gene3D" id="3.40.640.10">
    <property type="entry name" value="Type I PLP-dependent aspartate aminotransferase-like (Major domain)"/>
    <property type="match status" value="1"/>
</dbReference>
<evidence type="ECO:0000256" key="1">
    <source>
        <dbReference type="ARBA" id="ARBA00001933"/>
    </source>
</evidence>
<evidence type="ECO:0000259" key="10">
    <source>
        <dbReference type="Pfam" id="PF00155"/>
    </source>
</evidence>
<evidence type="ECO:0000313" key="11">
    <source>
        <dbReference type="EMBL" id="MCQ8241301.1"/>
    </source>
</evidence>
<gene>
    <name evidence="11" type="primary">cobD</name>
    <name evidence="11" type="ORF">NFI88_10670</name>
</gene>
<evidence type="ECO:0000256" key="3">
    <source>
        <dbReference type="ARBA" id="ARBA00004953"/>
    </source>
</evidence>
<dbReference type="Gene3D" id="3.90.1150.10">
    <property type="entry name" value="Aspartate Aminotransferase, domain 1"/>
    <property type="match status" value="1"/>
</dbReference>
<evidence type="ECO:0000256" key="4">
    <source>
        <dbReference type="ARBA" id="ARBA00012285"/>
    </source>
</evidence>
<comment type="pathway">
    <text evidence="3">Cofactor biosynthesis; adenosylcobalamin biosynthesis.</text>
</comment>
<evidence type="ECO:0000256" key="6">
    <source>
        <dbReference type="ARBA" id="ARBA00022898"/>
    </source>
</evidence>
<comment type="function">
    <text evidence="2">Decarboxylates L-threonine-O-3-phosphate to yield (R)-1-amino-2-propanol O-2-phosphate, the precursor for the linkage between the nucleotide loop and the corrin ring in cobalamin.</text>
</comment>
<evidence type="ECO:0000256" key="7">
    <source>
        <dbReference type="ARBA" id="ARBA00023239"/>
    </source>
</evidence>
<keyword evidence="12" id="KW-1185">Reference proteome</keyword>
<sequence length="340" mass="35940">MAFFRHHGGSLDIARRLFPGAPEPFLDLSTGIAPIPYPLPEPPPDRLRRLPEAHEERDLREAAAKAYGIRDLDHVVAAPGSQILISLLPRLFPAREVAILGPTYGEHAASWRAAGVAVREETEVDAWVDAAGAPGRAMVVCNPNNPDGRRLPPSVLAGVATRCAAAGGLLVVDEAFADLEPEPLSVAPLVPLPGLVVLRSFGKSYGLAGVRLGFLLAEASLAASVSGALGPWAVSGPALWAGRQALSDHEWREAAAGRLASDADRLDGLLTAAGLRVLGGTRLFRLVRAEGAEAIFLRLARAGILVRPFGGDRSDLLRFGIPGDPETWRRLRTGLGRPAA</sequence>
<dbReference type="InterPro" id="IPR015421">
    <property type="entry name" value="PyrdxlP-dep_Trfase_major"/>
</dbReference>
<keyword evidence="7 11" id="KW-0456">Lyase</keyword>
<dbReference type="EMBL" id="JAMZEJ010000006">
    <property type="protein sequence ID" value="MCQ8241301.1"/>
    <property type="molecule type" value="Genomic_DNA"/>
</dbReference>
<organism evidence="11 12">
    <name type="scientific">Rhizosaccharibacter radicis</name>
    <dbReference type="NCBI Taxonomy" id="2782605"/>
    <lineage>
        <taxon>Bacteria</taxon>
        <taxon>Pseudomonadati</taxon>
        <taxon>Pseudomonadota</taxon>
        <taxon>Alphaproteobacteria</taxon>
        <taxon>Acetobacterales</taxon>
        <taxon>Acetobacteraceae</taxon>
        <taxon>Rhizosaccharibacter</taxon>
    </lineage>
</organism>
<evidence type="ECO:0000256" key="5">
    <source>
        <dbReference type="ARBA" id="ARBA00022573"/>
    </source>
</evidence>
<dbReference type="RefSeq" id="WP_422920047.1">
    <property type="nucleotide sequence ID" value="NZ_JAMZEJ010000006.1"/>
</dbReference>
<dbReference type="Proteomes" id="UP001524547">
    <property type="component" value="Unassembled WGS sequence"/>
</dbReference>
<evidence type="ECO:0000256" key="9">
    <source>
        <dbReference type="ARBA" id="ARBA00048531"/>
    </source>
</evidence>
<reference evidence="11 12" key="1">
    <citation type="submission" date="2022-06" db="EMBL/GenBank/DDBJ databases">
        <title>Rhizosaccharibacter gen. nov. sp. nov. KSS12, endophytic bacteria isolated from sugarcane.</title>
        <authorList>
            <person name="Pitiwittayakul N."/>
        </authorList>
    </citation>
    <scope>NUCLEOTIDE SEQUENCE [LARGE SCALE GENOMIC DNA]</scope>
    <source>
        <strain evidence="11 12">KSS12</strain>
    </source>
</reference>